<evidence type="ECO:0000259" key="2">
    <source>
        <dbReference type="Pfam" id="PF18475"/>
    </source>
</evidence>
<accession>A0A9D1KQ26</accession>
<comment type="caution">
    <text evidence="3">The sequence shown here is derived from an EMBL/GenBank/DDBJ whole genome shotgun (WGS) entry which is preliminary data.</text>
</comment>
<proteinExistence type="predicted"/>
<protein>
    <recommendedName>
        <fullName evidence="2">PIN-like domain-containing protein</fullName>
    </recommendedName>
</protein>
<reference evidence="3" key="1">
    <citation type="submission" date="2020-10" db="EMBL/GenBank/DDBJ databases">
        <authorList>
            <person name="Gilroy R."/>
        </authorList>
    </citation>
    <scope>NUCLEOTIDE SEQUENCE</scope>
    <source>
        <strain evidence="3">ChiBcec7-5410</strain>
    </source>
</reference>
<reference evidence="3" key="2">
    <citation type="journal article" date="2021" name="PeerJ">
        <title>Extensive microbial diversity within the chicken gut microbiome revealed by metagenomics and culture.</title>
        <authorList>
            <person name="Gilroy R."/>
            <person name="Ravi A."/>
            <person name="Getino M."/>
            <person name="Pursley I."/>
            <person name="Horton D.L."/>
            <person name="Alikhan N.F."/>
            <person name="Baker D."/>
            <person name="Gharbi K."/>
            <person name="Hall N."/>
            <person name="Watson M."/>
            <person name="Adriaenssens E.M."/>
            <person name="Foster-Nyarko E."/>
            <person name="Jarju S."/>
            <person name="Secka A."/>
            <person name="Antonio M."/>
            <person name="Oren A."/>
            <person name="Chaudhuri R.R."/>
            <person name="La Ragione R."/>
            <person name="Hildebrand F."/>
            <person name="Pallen M.J."/>
        </authorList>
    </citation>
    <scope>NUCLEOTIDE SEQUENCE</scope>
    <source>
        <strain evidence="3">ChiBcec7-5410</strain>
    </source>
</reference>
<dbReference type="AlphaFoldDB" id="A0A9D1KQ26"/>
<evidence type="ECO:0000256" key="1">
    <source>
        <dbReference type="SAM" id="MobiDB-lite"/>
    </source>
</evidence>
<organism evidence="3 4">
    <name type="scientific">Candidatus Faecivivens stercoripullorum</name>
    <dbReference type="NCBI Taxonomy" id="2840805"/>
    <lineage>
        <taxon>Bacteria</taxon>
        <taxon>Bacillati</taxon>
        <taxon>Bacillota</taxon>
        <taxon>Clostridia</taxon>
        <taxon>Eubacteriales</taxon>
        <taxon>Oscillospiraceae</taxon>
        <taxon>Oscillospiraceae incertae sedis</taxon>
        <taxon>Candidatus Faecivivens</taxon>
    </lineage>
</organism>
<sequence length="367" mass="41061">SAGLVGIDTLGIDDQVVILYSVNSNTISFEMHQKIMSCAANVEYYQIRRGGKNSLDFQLSTMLGYLLASGLYTHLYIVSNDSGFDALYDFWTSGYLPTDCVVYRRPNIAMSVAHSVFTGKQIARDVSSNVEEVDVTVTDSAAYEQFEMEREDHSRTEDEKQQDIVEIVAEQLPETSSDEQSGEESAAEVDDFETAALLGALQAVQQQETENELKKGWEESDDISAAARMRQAELDAEEEESYIPAAQDAENPEPAATAEEPAERSRRRRGRPRRSNNERAQEQQQTASAEKPRQKADPAEVSALSSRLESELADVCNREQRIAVAEEILLAEGKQEFYRGIIRRFGQKRGLLVYKAVKSDFTALKKK</sequence>
<evidence type="ECO:0000313" key="4">
    <source>
        <dbReference type="Proteomes" id="UP000824160"/>
    </source>
</evidence>
<evidence type="ECO:0000313" key="3">
    <source>
        <dbReference type="EMBL" id="HIT93568.1"/>
    </source>
</evidence>
<gene>
    <name evidence="3" type="ORF">IAC43_00115</name>
</gene>
<feature type="non-terminal residue" evidence="3">
    <location>
        <position position="1"/>
    </location>
</feature>
<feature type="compositionally biased region" description="Basic residues" evidence="1">
    <location>
        <begin position="265"/>
        <end position="274"/>
    </location>
</feature>
<dbReference type="InterPro" id="IPR041494">
    <property type="entry name" value="PIN7"/>
</dbReference>
<dbReference type="EMBL" id="DVLW01000004">
    <property type="protein sequence ID" value="HIT93568.1"/>
    <property type="molecule type" value="Genomic_DNA"/>
</dbReference>
<name>A0A9D1KQ26_9FIRM</name>
<feature type="domain" description="PIN-like" evidence="2">
    <location>
        <begin position="13"/>
        <end position="92"/>
    </location>
</feature>
<dbReference type="Pfam" id="PF18475">
    <property type="entry name" value="PIN7"/>
    <property type="match status" value="1"/>
</dbReference>
<feature type="region of interest" description="Disordered" evidence="1">
    <location>
        <begin position="226"/>
        <end position="304"/>
    </location>
</feature>
<dbReference type="Proteomes" id="UP000824160">
    <property type="component" value="Unassembled WGS sequence"/>
</dbReference>